<organism evidence="1">
    <name type="scientific">viral metagenome</name>
    <dbReference type="NCBI Taxonomy" id="1070528"/>
    <lineage>
        <taxon>unclassified sequences</taxon>
        <taxon>metagenomes</taxon>
        <taxon>organismal metagenomes</taxon>
    </lineage>
</organism>
<protein>
    <submittedName>
        <fullName evidence="1">Uncharacterized protein</fullName>
    </submittedName>
</protein>
<proteinExistence type="predicted"/>
<gene>
    <name evidence="1" type="ORF">MM171A00709_0010</name>
</gene>
<dbReference type="EMBL" id="MT143679">
    <property type="protein sequence ID" value="QJB00045.1"/>
    <property type="molecule type" value="Genomic_DNA"/>
</dbReference>
<reference evidence="1" key="1">
    <citation type="submission" date="2020-03" db="EMBL/GenBank/DDBJ databases">
        <title>The deep terrestrial virosphere.</title>
        <authorList>
            <person name="Holmfeldt K."/>
            <person name="Nilsson E."/>
            <person name="Simone D."/>
            <person name="Lopez-Fernandez M."/>
            <person name="Wu X."/>
            <person name="de Brujin I."/>
            <person name="Lundin D."/>
            <person name="Andersson A."/>
            <person name="Bertilsson S."/>
            <person name="Dopson M."/>
        </authorList>
    </citation>
    <scope>NUCLEOTIDE SEQUENCE</scope>
    <source>
        <strain evidence="1">MM171A00709</strain>
    </source>
</reference>
<accession>A0A6M3M2C5</accession>
<dbReference type="AlphaFoldDB" id="A0A6M3M2C5"/>
<name>A0A6M3M2C5_9ZZZZ</name>
<sequence length="47" mass="5412">MSEKVRAGALQGLPKKVSKDEIWREFVNSYIEPDECSADDAETRRKK</sequence>
<evidence type="ECO:0000313" key="1">
    <source>
        <dbReference type="EMBL" id="QJB00045.1"/>
    </source>
</evidence>